<sequence>MGKSQRDKGARREREFADLIGGRRTPLSGAVEGFPNDVEGMGLSWEVKARKNGFKTLYDWIEDERESPDALALKADRKQWLVCMTLEQFQKLMGDSEQ</sequence>
<evidence type="ECO:0000313" key="2">
    <source>
        <dbReference type="Proteomes" id="UP000028868"/>
    </source>
</evidence>
<name>A0A059NWA1_9BACI</name>
<dbReference type="EMBL" id="CCDI010000001">
    <property type="protein sequence ID" value="CDQ22593.1"/>
    <property type="molecule type" value="Genomic_DNA"/>
</dbReference>
<gene>
    <name evidence="1" type="ORF">BN983_00806</name>
</gene>
<proteinExistence type="predicted"/>
<organism evidence="1 2">
    <name type="scientific">Halobacillus karajensis</name>
    <dbReference type="NCBI Taxonomy" id="195088"/>
    <lineage>
        <taxon>Bacteria</taxon>
        <taxon>Bacillati</taxon>
        <taxon>Bacillota</taxon>
        <taxon>Bacilli</taxon>
        <taxon>Bacillales</taxon>
        <taxon>Bacillaceae</taxon>
        <taxon>Halobacillus</taxon>
    </lineage>
</organism>
<dbReference type="Proteomes" id="UP000028868">
    <property type="component" value="Unassembled WGS sequence"/>
</dbReference>
<protein>
    <submittedName>
        <fullName evidence="1">Uncharacterized protein</fullName>
    </submittedName>
</protein>
<comment type="caution">
    <text evidence="1">The sequence shown here is derived from an EMBL/GenBank/DDBJ whole genome shotgun (WGS) entry which is preliminary data.</text>
</comment>
<dbReference type="RefSeq" id="WP_035505964.1">
    <property type="nucleotide sequence ID" value="NZ_CCDI010000001.1"/>
</dbReference>
<keyword evidence="2" id="KW-1185">Reference proteome</keyword>
<dbReference type="AlphaFoldDB" id="A0A059NWA1"/>
<reference evidence="1 2" key="2">
    <citation type="submission" date="2014-05" db="EMBL/GenBank/DDBJ databases">
        <title>Draft genome sequence of Halobacillus karajensis HK-03.</title>
        <authorList>
            <person name="Khelaifia S."/>
            <person name="Croce O."/>
            <person name="Lagier J.C."/>
            <person name="Raoult D."/>
        </authorList>
    </citation>
    <scope>NUCLEOTIDE SEQUENCE [LARGE SCALE GENOMIC DNA]</scope>
    <source>
        <strain evidence="1 2">HD-03</strain>
    </source>
</reference>
<evidence type="ECO:0000313" key="1">
    <source>
        <dbReference type="EMBL" id="CDQ22593.1"/>
    </source>
</evidence>
<reference evidence="2" key="1">
    <citation type="submission" date="2014-03" db="EMBL/GenBank/DDBJ databases">
        <authorList>
            <person name="Urmite Genomes U."/>
        </authorList>
    </citation>
    <scope>NUCLEOTIDE SEQUENCE [LARGE SCALE GENOMIC DNA]</scope>
    <source>
        <strain evidence="2">HD-03</strain>
    </source>
</reference>
<accession>A0A059NWA1</accession>